<feature type="region of interest" description="Disordered" evidence="11">
    <location>
        <begin position="1"/>
        <end position="201"/>
    </location>
</feature>
<evidence type="ECO:0000256" key="8">
    <source>
        <dbReference type="ARBA" id="ARBA00023274"/>
    </source>
</evidence>
<feature type="region of interest" description="Disordered" evidence="11">
    <location>
        <begin position="233"/>
        <end position="292"/>
    </location>
</feature>
<comment type="function">
    <text evidence="9 10">Component of the 90S pre-ribosome involved in the maturation of rRNAs. Required for early cleavages of the pre-RNAs in the 40S ribosomal subunit maturation pathway.</text>
</comment>
<evidence type="ECO:0000256" key="5">
    <source>
        <dbReference type="ARBA" id="ARBA00022552"/>
    </source>
</evidence>
<dbReference type="PANTHER" id="PTHR21738">
    <property type="entry name" value="RIBOSOMAL RNA PROCESSING PROTEIN 36 HOMOLOG"/>
    <property type="match status" value="1"/>
</dbReference>
<gene>
    <name evidence="12" type="ORF">Micbo1qcDRAFT_160464</name>
</gene>
<dbReference type="EMBL" id="KQ964248">
    <property type="protein sequence ID" value="KXJ92694.1"/>
    <property type="molecule type" value="Genomic_DNA"/>
</dbReference>
<dbReference type="GO" id="GO:0005730">
    <property type="term" value="C:nucleolus"/>
    <property type="evidence" value="ECO:0007669"/>
    <property type="project" value="UniProtKB-SubCell"/>
</dbReference>
<dbReference type="GO" id="GO:0030686">
    <property type="term" value="C:90S preribosome"/>
    <property type="evidence" value="ECO:0007669"/>
    <property type="project" value="TreeGrafter"/>
</dbReference>
<comment type="subunit">
    <text evidence="3 10">Associates with 90S and pre-40S pre-ribosomal particles.</text>
</comment>
<dbReference type="Pfam" id="PF06102">
    <property type="entry name" value="RRP36"/>
    <property type="match status" value="1"/>
</dbReference>
<dbReference type="PANTHER" id="PTHR21738:SF0">
    <property type="entry name" value="RIBOSOMAL RNA PROCESSING PROTEIN 36 HOMOLOG"/>
    <property type="match status" value="1"/>
</dbReference>
<evidence type="ECO:0000313" key="12">
    <source>
        <dbReference type="EMBL" id="KXJ92694.1"/>
    </source>
</evidence>
<feature type="compositionally biased region" description="Basic and acidic residues" evidence="11">
    <location>
        <begin position="141"/>
        <end position="152"/>
    </location>
</feature>
<evidence type="ECO:0000256" key="3">
    <source>
        <dbReference type="ARBA" id="ARBA00011167"/>
    </source>
</evidence>
<keyword evidence="7 10" id="KW-0539">Nucleus</keyword>
<feature type="compositionally biased region" description="Basic residues" evidence="11">
    <location>
        <begin position="1"/>
        <end position="11"/>
    </location>
</feature>
<accession>A0A136J699</accession>
<evidence type="ECO:0000256" key="10">
    <source>
        <dbReference type="RuleBase" id="RU368027"/>
    </source>
</evidence>
<keyword evidence="13" id="KW-1185">Reference proteome</keyword>
<feature type="compositionally biased region" description="Acidic residues" evidence="11">
    <location>
        <begin position="28"/>
        <end position="48"/>
    </location>
</feature>
<keyword evidence="8 10" id="KW-0687">Ribonucleoprotein</keyword>
<keyword evidence="4 10" id="KW-0690">Ribosome biogenesis</keyword>
<dbReference type="FunCoup" id="A0A136J699">
    <property type="interactions" value="514"/>
</dbReference>
<keyword evidence="6" id="KW-0175">Coiled coil</keyword>
<evidence type="ECO:0000256" key="11">
    <source>
        <dbReference type="SAM" id="MobiDB-lite"/>
    </source>
</evidence>
<dbReference type="AlphaFoldDB" id="A0A136J699"/>
<organism evidence="12 13">
    <name type="scientific">Microdochium bolleyi</name>
    <dbReference type="NCBI Taxonomy" id="196109"/>
    <lineage>
        <taxon>Eukaryota</taxon>
        <taxon>Fungi</taxon>
        <taxon>Dikarya</taxon>
        <taxon>Ascomycota</taxon>
        <taxon>Pezizomycotina</taxon>
        <taxon>Sordariomycetes</taxon>
        <taxon>Xylariomycetidae</taxon>
        <taxon>Xylariales</taxon>
        <taxon>Microdochiaceae</taxon>
        <taxon>Microdochium</taxon>
    </lineage>
</organism>
<comment type="subcellular location">
    <subcellularLocation>
        <location evidence="1 10">Nucleus</location>
        <location evidence="1 10">Nucleolus</location>
    </subcellularLocation>
</comment>
<keyword evidence="5 10" id="KW-0698">rRNA processing</keyword>
<evidence type="ECO:0000256" key="2">
    <source>
        <dbReference type="ARBA" id="ARBA00009418"/>
    </source>
</evidence>
<evidence type="ECO:0000313" key="13">
    <source>
        <dbReference type="Proteomes" id="UP000070501"/>
    </source>
</evidence>
<dbReference type="STRING" id="196109.A0A136J699"/>
<dbReference type="GO" id="GO:0000462">
    <property type="term" value="P:maturation of SSU-rRNA from tricistronic rRNA transcript (SSU-rRNA, 5.8S rRNA, LSU-rRNA)"/>
    <property type="evidence" value="ECO:0007669"/>
    <property type="project" value="TreeGrafter"/>
</dbReference>
<evidence type="ECO:0000256" key="9">
    <source>
        <dbReference type="ARBA" id="ARBA00025053"/>
    </source>
</evidence>
<evidence type="ECO:0000256" key="1">
    <source>
        <dbReference type="ARBA" id="ARBA00004604"/>
    </source>
</evidence>
<evidence type="ECO:0000256" key="6">
    <source>
        <dbReference type="ARBA" id="ARBA00023054"/>
    </source>
</evidence>
<sequence length="354" mass="39777">MQRTNPGKRKAPLGGTLNRRVRARKEEPEPEQFYDDSQSDGASDDEAPMEMSSSKKSKHRQAQSGSESDDIGSQDEDDEGDDDDDNEASEDESDAGPSLAAARVSFGALAKAQASLPSTRKKKGGAKDEPSNDDSDSEDSADGRRTKDDPSKNRRAPIPSRAHKHAPTEQTSKRAVTRKREVIPQTIVKARDPRFDPTAGEVDSDRFRRAYGFLDSYRDDELAVMKRTLRDATAAAKPGATKRNKKLKDAPILSEHERENLKREIASIESRKASQAAKDKHRELLDEHRKKEKELVKQGKTPFYLKKAEQKKQVLVDRFAGMKKGQVDKAIERKRKKVVAKERRDMPWARRTTT</sequence>
<dbReference type="InterPro" id="IPR009292">
    <property type="entry name" value="RRP36"/>
</dbReference>
<feature type="compositionally biased region" description="Basic and acidic residues" evidence="11">
    <location>
        <begin position="254"/>
        <end position="292"/>
    </location>
</feature>
<feature type="compositionally biased region" description="Acidic residues" evidence="11">
    <location>
        <begin position="67"/>
        <end position="94"/>
    </location>
</feature>
<dbReference type="Proteomes" id="UP000070501">
    <property type="component" value="Unassembled WGS sequence"/>
</dbReference>
<reference evidence="13" key="1">
    <citation type="submission" date="2016-02" db="EMBL/GenBank/DDBJ databases">
        <title>Draft genome sequence of Microdochium bolleyi, a fungal endophyte of beachgrass.</title>
        <authorList>
            <consortium name="DOE Joint Genome Institute"/>
            <person name="David A.S."/>
            <person name="May G."/>
            <person name="Haridas S."/>
            <person name="Lim J."/>
            <person name="Wang M."/>
            <person name="Labutti K."/>
            <person name="Lipzen A."/>
            <person name="Barry K."/>
            <person name="Grigoriev I.V."/>
        </authorList>
    </citation>
    <scope>NUCLEOTIDE SEQUENCE [LARGE SCALE GENOMIC DNA]</scope>
    <source>
        <strain evidence="13">J235TASD1</strain>
    </source>
</reference>
<dbReference type="OrthoDB" id="448446at2759"/>
<protein>
    <recommendedName>
        <fullName evidence="10">rRNA biogenesis protein RRP36</fullName>
    </recommendedName>
</protein>
<dbReference type="InParanoid" id="A0A136J699"/>
<comment type="similarity">
    <text evidence="2 10">Belongs to the RRP36 family.</text>
</comment>
<proteinExistence type="inferred from homology"/>
<evidence type="ECO:0000256" key="4">
    <source>
        <dbReference type="ARBA" id="ARBA00022517"/>
    </source>
</evidence>
<evidence type="ECO:0000256" key="7">
    <source>
        <dbReference type="ARBA" id="ARBA00023242"/>
    </source>
</evidence>
<feature type="compositionally biased region" description="Acidic residues" evidence="11">
    <location>
        <begin position="131"/>
        <end position="140"/>
    </location>
</feature>
<name>A0A136J699_9PEZI</name>